<dbReference type="PANTHER" id="PTHR45458">
    <property type="entry name" value="SHORT-CHAIN DEHYDROGENASE/REDUCTASE SDR"/>
    <property type="match status" value="1"/>
</dbReference>
<dbReference type="AlphaFoldDB" id="A0A2N5D9J4"/>
<dbReference type="Pfam" id="PF00106">
    <property type="entry name" value="adh_short"/>
    <property type="match status" value="1"/>
</dbReference>
<organism evidence="1 2">
    <name type="scientific">Caulobacter zeae</name>
    <dbReference type="NCBI Taxonomy" id="2055137"/>
    <lineage>
        <taxon>Bacteria</taxon>
        <taxon>Pseudomonadati</taxon>
        <taxon>Pseudomonadota</taxon>
        <taxon>Alphaproteobacteria</taxon>
        <taxon>Caulobacterales</taxon>
        <taxon>Caulobacteraceae</taxon>
        <taxon>Caulobacter</taxon>
    </lineage>
</organism>
<evidence type="ECO:0000313" key="2">
    <source>
        <dbReference type="Proteomes" id="UP000234479"/>
    </source>
</evidence>
<dbReference type="Gene3D" id="3.40.50.720">
    <property type="entry name" value="NAD(P)-binding Rossmann-like Domain"/>
    <property type="match status" value="1"/>
</dbReference>
<accession>A0A2N5D9J4</accession>
<dbReference type="InterPro" id="IPR002347">
    <property type="entry name" value="SDR_fam"/>
</dbReference>
<dbReference type="SUPFAM" id="SSF51735">
    <property type="entry name" value="NAD(P)-binding Rossmann-fold domains"/>
    <property type="match status" value="1"/>
</dbReference>
<dbReference type="PRINTS" id="PR00081">
    <property type="entry name" value="GDHRDH"/>
</dbReference>
<evidence type="ECO:0000313" key="1">
    <source>
        <dbReference type="EMBL" id="PLR22646.1"/>
    </source>
</evidence>
<dbReference type="GO" id="GO:0016616">
    <property type="term" value="F:oxidoreductase activity, acting on the CH-OH group of donors, NAD or NADP as acceptor"/>
    <property type="evidence" value="ECO:0007669"/>
    <property type="project" value="TreeGrafter"/>
</dbReference>
<protein>
    <submittedName>
        <fullName evidence="1">3-oxoacyl-ACP reductase</fullName>
    </submittedName>
</protein>
<proteinExistence type="predicted"/>
<dbReference type="InterPro" id="IPR036291">
    <property type="entry name" value="NAD(P)-bd_dom_sf"/>
</dbReference>
<reference evidence="1 2" key="1">
    <citation type="submission" date="2017-12" db="EMBL/GenBank/DDBJ databases">
        <title>The genome sequence of Caulobacter sp. 410.</title>
        <authorList>
            <person name="Gao J."/>
            <person name="Mao X."/>
            <person name="Sun J."/>
        </authorList>
    </citation>
    <scope>NUCLEOTIDE SEQUENCE [LARGE SCALE GENOMIC DNA]</scope>
    <source>
        <strain evidence="1 2">410</strain>
    </source>
</reference>
<keyword evidence="2" id="KW-1185">Reference proteome</keyword>
<dbReference type="PANTHER" id="PTHR45458:SF1">
    <property type="entry name" value="SHORT CHAIN DEHYDROGENASE"/>
    <property type="match status" value="1"/>
</dbReference>
<name>A0A2N5D9J4_9CAUL</name>
<dbReference type="Proteomes" id="UP000234479">
    <property type="component" value="Unassembled WGS sequence"/>
</dbReference>
<gene>
    <name evidence="1" type="ORF">SGCZBJ_17910</name>
</gene>
<dbReference type="EMBL" id="PJRS01000038">
    <property type="protein sequence ID" value="PLR22646.1"/>
    <property type="molecule type" value="Genomic_DNA"/>
</dbReference>
<comment type="caution">
    <text evidence="1">The sequence shown here is derived from an EMBL/GenBank/DDBJ whole genome shotgun (WGS) entry which is preliminary data.</text>
</comment>
<sequence length="232" mass="24072">MNEASQLTILVAGASRGLGLGLVAEYLSRGWRVIATERHAGASAGLADLVSKAGAALRVEALDIADSASISDLKARLGGLEIDVLYVNAGVSDAPNQKVGEISDAEFAHVFGVNVLGPMRLIETLSPIVTSHGVIAVMSSALGSLTLDPPAGYEVYAASKAALNRLMRAYALRAGDRTLLALMPGWVRTDMGGEDAPIDISTSAKGLADVVASRSGRPGLTFVDYQNADLPW</sequence>
<dbReference type="InterPro" id="IPR052184">
    <property type="entry name" value="SDR_enzymes"/>
</dbReference>
<dbReference type="OrthoDB" id="9785826at2"/>